<organism evidence="1 2">
    <name type="scientific">Caerostris extrusa</name>
    <name type="common">Bark spider</name>
    <name type="synonym">Caerostris bankana</name>
    <dbReference type="NCBI Taxonomy" id="172846"/>
    <lineage>
        <taxon>Eukaryota</taxon>
        <taxon>Metazoa</taxon>
        <taxon>Ecdysozoa</taxon>
        <taxon>Arthropoda</taxon>
        <taxon>Chelicerata</taxon>
        <taxon>Arachnida</taxon>
        <taxon>Araneae</taxon>
        <taxon>Araneomorphae</taxon>
        <taxon>Entelegynae</taxon>
        <taxon>Araneoidea</taxon>
        <taxon>Araneidae</taxon>
        <taxon>Caerostris</taxon>
    </lineage>
</organism>
<name>A0AAV4MAJ5_CAEEX</name>
<proteinExistence type="predicted"/>
<gene>
    <name evidence="1" type="ORF">CEXT_83411</name>
</gene>
<reference evidence="1 2" key="1">
    <citation type="submission" date="2021-06" db="EMBL/GenBank/DDBJ databases">
        <title>Caerostris extrusa draft genome.</title>
        <authorList>
            <person name="Kono N."/>
            <person name="Arakawa K."/>
        </authorList>
    </citation>
    <scope>NUCLEOTIDE SEQUENCE [LARGE SCALE GENOMIC DNA]</scope>
</reference>
<accession>A0AAV4MAJ5</accession>
<comment type="caution">
    <text evidence="1">The sequence shown here is derived from an EMBL/GenBank/DDBJ whole genome shotgun (WGS) entry which is preliminary data.</text>
</comment>
<dbReference type="AlphaFoldDB" id="A0AAV4MAJ5"/>
<evidence type="ECO:0000313" key="1">
    <source>
        <dbReference type="EMBL" id="GIX67829.1"/>
    </source>
</evidence>
<dbReference type="Proteomes" id="UP001054945">
    <property type="component" value="Unassembled WGS sequence"/>
</dbReference>
<dbReference type="EMBL" id="BPLR01019437">
    <property type="protein sequence ID" value="GIX67829.1"/>
    <property type="molecule type" value="Genomic_DNA"/>
</dbReference>
<sequence>MNGFGEEEQLRTLVLPIINPYEDRHVFTPCGILRLRHVPLRESNCQHRHYEDACRTQNVNTVTFFAESYHAVSQIGAPTVWHSMKNLEARLVSCCRLRFIPVL</sequence>
<keyword evidence="2" id="KW-1185">Reference proteome</keyword>
<evidence type="ECO:0000313" key="2">
    <source>
        <dbReference type="Proteomes" id="UP001054945"/>
    </source>
</evidence>
<protein>
    <submittedName>
        <fullName evidence="1">Uncharacterized protein</fullName>
    </submittedName>
</protein>